<evidence type="ECO:0000313" key="4">
    <source>
        <dbReference type="Proteomes" id="UP000597989"/>
    </source>
</evidence>
<gene>
    <name evidence="3" type="ORF">GCM10011581_40320</name>
</gene>
<reference evidence="3 4" key="1">
    <citation type="journal article" date="2014" name="Int. J. Syst. Evol. Microbiol.">
        <title>Complete genome sequence of Corynebacterium casei LMG S-19264T (=DSM 44701T), isolated from a smear-ripened cheese.</title>
        <authorList>
            <consortium name="US DOE Joint Genome Institute (JGI-PGF)"/>
            <person name="Walter F."/>
            <person name="Albersmeier A."/>
            <person name="Kalinowski J."/>
            <person name="Ruckert C."/>
        </authorList>
    </citation>
    <scope>NUCLEOTIDE SEQUENCE [LARGE SCALE GENOMIC DNA]</scope>
    <source>
        <strain evidence="3 4">CGMCC 4.7206</strain>
    </source>
</reference>
<comment type="caution">
    <text evidence="3">The sequence shown here is derived from an EMBL/GenBank/DDBJ whole genome shotgun (WGS) entry which is preliminary data.</text>
</comment>
<dbReference type="EMBL" id="BMMT01000016">
    <property type="protein sequence ID" value="GGI99006.1"/>
    <property type="molecule type" value="Genomic_DNA"/>
</dbReference>
<evidence type="ECO:0000313" key="3">
    <source>
        <dbReference type="EMBL" id="GGI99006.1"/>
    </source>
</evidence>
<dbReference type="Pfam" id="PF00455">
    <property type="entry name" value="DeoRC"/>
    <property type="match status" value="1"/>
</dbReference>
<name>A0A917NGP5_9PSEU</name>
<dbReference type="AlphaFoldDB" id="A0A917NGP5"/>
<feature type="compositionally biased region" description="Low complexity" evidence="1">
    <location>
        <begin position="49"/>
        <end position="85"/>
    </location>
</feature>
<dbReference type="Proteomes" id="UP000597989">
    <property type="component" value="Unassembled WGS sequence"/>
</dbReference>
<proteinExistence type="predicted"/>
<protein>
    <recommendedName>
        <fullName evidence="2">DeoR-like transcriptional repressor C-terminal sensor domain-containing protein</fullName>
    </recommendedName>
</protein>
<feature type="domain" description="DeoR-like transcriptional repressor C-terminal sensor" evidence="2">
    <location>
        <begin position="119"/>
        <end position="162"/>
    </location>
</feature>
<evidence type="ECO:0000259" key="2">
    <source>
        <dbReference type="Pfam" id="PF00455"/>
    </source>
</evidence>
<evidence type="ECO:0000256" key="1">
    <source>
        <dbReference type="SAM" id="MobiDB-lite"/>
    </source>
</evidence>
<accession>A0A917NGP5</accession>
<dbReference type="InterPro" id="IPR014036">
    <property type="entry name" value="DeoR-like_C"/>
</dbReference>
<feature type="region of interest" description="Disordered" evidence="1">
    <location>
        <begin position="37"/>
        <end position="88"/>
    </location>
</feature>
<organism evidence="3 4">
    <name type="scientific">Saccharopolyspora thermophila</name>
    <dbReference type="NCBI Taxonomy" id="89367"/>
    <lineage>
        <taxon>Bacteria</taxon>
        <taxon>Bacillati</taxon>
        <taxon>Actinomycetota</taxon>
        <taxon>Actinomycetes</taxon>
        <taxon>Pseudonocardiales</taxon>
        <taxon>Pseudonocardiaceae</taxon>
        <taxon>Saccharopolyspora</taxon>
    </lineage>
</organism>
<dbReference type="InterPro" id="IPR037171">
    <property type="entry name" value="NagB/RpiA_transferase-like"/>
</dbReference>
<dbReference type="SUPFAM" id="SSF100950">
    <property type="entry name" value="NagB/RpiA/CoA transferase-like"/>
    <property type="match status" value="1"/>
</dbReference>
<sequence length="165" mass="17675">MRNSDVQRRALFPEAGIVCAKCAVRRGRLSRVDIRPEEDDRCPQQRRVPAGTRSSGSRSAPASPACSSCPAGSASRCRRSAATSPGCTEGKLTRTYGGAIAREPAPEASLRHRIGEDLTVKRRIARCARAQVRTGETVLLDAGSTVGALAHDLRDAEHLTVAGRW</sequence>